<evidence type="ECO:0000256" key="5">
    <source>
        <dbReference type="ARBA" id="ARBA00022692"/>
    </source>
</evidence>
<evidence type="ECO:0000256" key="4">
    <source>
        <dbReference type="ARBA" id="ARBA00022452"/>
    </source>
</evidence>
<evidence type="ECO:0000256" key="8">
    <source>
        <dbReference type="ARBA" id="ARBA00023128"/>
    </source>
</evidence>
<comment type="similarity">
    <text evidence="2">Belongs to the Tom40 family.</text>
</comment>
<dbReference type="GO" id="GO:0008320">
    <property type="term" value="F:protein transmembrane transporter activity"/>
    <property type="evidence" value="ECO:0007669"/>
    <property type="project" value="InterPro"/>
</dbReference>
<dbReference type="InterPro" id="IPR027246">
    <property type="entry name" value="Porin_Euk/Tom40"/>
</dbReference>
<evidence type="ECO:0000256" key="1">
    <source>
        <dbReference type="ARBA" id="ARBA00004374"/>
    </source>
</evidence>
<dbReference type="AlphaFoldDB" id="A0A812HWU1"/>
<keyword evidence="5" id="KW-0812">Transmembrane</keyword>
<evidence type="ECO:0000313" key="13">
    <source>
        <dbReference type="Proteomes" id="UP000604046"/>
    </source>
</evidence>
<protein>
    <submittedName>
        <fullName evidence="12">TOM40-1 protein</fullName>
    </submittedName>
</protein>
<proteinExistence type="inferred from homology"/>
<dbReference type="EMBL" id="CAJNDS010000118">
    <property type="protein sequence ID" value="CAE6964908.1"/>
    <property type="molecule type" value="Genomic_DNA"/>
</dbReference>
<feature type="domain" description="SET" evidence="11">
    <location>
        <begin position="484"/>
        <end position="613"/>
    </location>
</feature>
<keyword evidence="6" id="KW-1000">Mitochondrion outer membrane</keyword>
<dbReference type="Proteomes" id="UP000604046">
    <property type="component" value="Unassembled WGS sequence"/>
</dbReference>
<evidence type="ECO:0000256" key="3">
    <source>
        <dbReference type="ARBA" id="ARBA00022448"/>
    </source>
</evidence>
<gene>
    <name evidence="12" type="primary">TOM40-1</name>
    <name evidence="12" type="ORF">SNAT2548_LOCUS2133</name>
</gene>
<accession>A0A812HWU1</accession>
<dbReference type="CDD" id="cd07305">
    <property type="entry name" value="Porin3_Tom40"/>
    <property type="match status" value="1"/>
</dbReference>
<comment type="subcellular location">
    <subcellularLocation>
        <location evidence="1">Mitochondrion outer membrane</location>
        <topology evidence="1">Multi-pass membrane protein</topology>
    </subcellularLocation>
</comment>
<reference evidence="12" key="1">
    <citation type="submission" date="2021-02" db="EMBL/GenBank/DDBJ databases">
        <authorList>
            <person name="Dougan E. K."/>
            <person name="Rhodes N."/>
            <person name="Thang M."/>
            <person name="Chan C."/>
        </authorList>
    </citation>
    <scope>NUCLEOTIDE SEQUENCE</scope>
</reference>
<evidence type="ECO:0000313" key="12">
    <source>
        <dbReference type="EMBL" id="CAE6964908.1"/>
    </source>
</evidence>
<evidence type="ECO:0000256" key="2">
    <source>
        <dbReference type="ARBA" id="ARBA00010510"/>
    </source>
</evidence>
<dbReference type="PANTHER" id="PTHR10802">
    <property type="entry name" value="MITOCHONDRIAL IMPORT RECEPTOR SUBUNIT TOM40"/>
    <property type="match status" value="1"/>
</dbReference>
<dbReference type="Pfam" id="PF00856">
    <property type="entry name" value="SET"/>
    <property type="match status" value="1"/>
</dbReference>
<dbReference type="Gene3D" id="2.170.270.10">
    <property type="entry name" value="SET domain"/>
    <property type="match status" value="1"/>
</dbReference>
<keyword evidence="7" id="KW-0653">Protein transport</keyword>
<evidence type="ECO:0000259" key="11">
    <source>
        <dbReference type="PROSITE" id="PS50280"/>
    </source>
</evidence>
<sequence>MEKRRSDARPTRWGRVFGSFFPMQSRVVRAEEVAAPPSSPVETKPTEPAAPSPEEPAVQFEMIHREWQNISMQDNWDGFRIEAQKKVTDCLQATHSLFLGTRLRECGYLYQFGPAFQTQDGRTMLVARTGLDGCVNGRLIQKFGSCWELKGSSSSDLKEAQRNMHEGTVEYSGPERAFCAKVAWQGAWLAGGSFVQKIMPQLQLGGDLTLVGVNGVTSIGQVGMRFNEGKHVFSASLNRTPDPRLPGSASNMHELRMQYVRKVTERLSLGTEYKFTYPDKESGLSMAYEYLFRNARIQGLVDTDGKVSCSVSDISGFGFSGMIDYSRGDYKQLATQPVVDPIGSTKVKVRIGTSANLNVGLAMVRASNYLWTITLNWLCPTRRVFCSYAGSGRLSRGLSLRSLPRRQLVGLAGAVAEDPDCSCCLQDFCRCPATCECLPVLRAAGYDTPLDAREAFERGGELLLSSTLKWREGNFPAWRPVDETHLAVRNSTLPEAGRGLFAAEAMPAGALLPPYQGLSLLFADLDRVEYSRELGNFVWCPMGRQLEGEPWLPSFCVDGERLLWGNPARFVNAARQTDQCDDVNLEICELGRVAYFRTLHPVPAGTELIVDYGSSYWPDFPGCETKGSGQLAVSSRLSTREAKNEQDKETCFFASFCFLTLLLTLLPSEAQLKNSGERNRRKFFGPWT</sequence>
<dbReference type="GO" id="GO:0005741">
    <property type="term" value="C:mitochondrial outer membrane"/>
    <property type="evidence" value="ECO:0007669"/>
    <property type="project" value="UniProtKB-SubCell"/>
</dbReference>
<evidence type="ECO:0000256" key="9">
    <source>
        <dbReference type="ARBA" id="ARBA00023136"/>
    </source>
</evidence>
<dbReference type="InterPro" id="IPR001214">
    <property type="entry name" value="SET_dom"/>
</dbReference>
<keyword evidence="13" id="KW-1185">Reference proteome</keyword>
<dbReference type="Pfam" id="PF01459">
    <property type="entry name" value="Porin_3"/>
    <property type="match status" value="1"/>
</dbReference>
<keyword evidence="8" id="KW-0496">Mitochondrion</keyword>
<evidence type="ECO:0000256" key="6">
    <source>
        <dbReference type="ARBA" id="ARBA00022787"/>
    </source>
</evidence>
<dbReference type="InterPro" id="IPR046341">
    <property type="entry name" value="SET_dom_sf"/>
</dbReference>
<dbReference type="SUPFAM" id="SSF82199">
    <property type="entry name" value="SET domain"/>
    <property type="match status" value="1"/>
</dbReference>
<keyword evidence="3" id="KW-0813">Transport</keyword>
<name>A0A812HWU1_9DINO</name>
<dbReference type="Gene3D" id="2.40.160.10">
    <property type="entry name" value="Porin"/>
    <property type="match status" value="1"/>
</dbReference>
<keyword evidence="9" id="KW-0472">Membrane</keyword>
<evidence type="ECO:0000256" key="10">
    <source>
        <dbReference type="SAM" id="MobiDB-lite"/>
    </source>
</evidence>
<organism evidence="12 13">
    <name type="scientific">Symbiodinium natans</name>
    <dbReference type="NCBI Taxonomy" id="878477"/>
    <lineage>
        <taxon>Eukaryota</taxon>
        <taxon>Sar</taxon>
        <taxon>Alveolata</taxon>
        <taxon>Dinophyceae</taxon>
        <taxon>Suessiales</taxon>
        <taxon>Symbiodiniaceae</taxon>
        <taxon>Symbiodinium</taxon>
    </lineage>
</organism>
<keyword evidence="4" id="KW-1134">Transmembrane beta strand</keyword>
<evidence type="ECO:0000256" key="7">
    <source>
        <dbReference type="ARBA" id="ARBA00022927"/>
    </source>
</evidence>
<dbReference type="OrthoDB" id="19656at2759"/>
<dbReference type="InterPro" id="IPR023614">
    <property type="entry name" value="Porin_dom_sf"/>
</dbReference>
<dbReference type="InterPro" id="IPR037930">
    <property type="entry name" value="Tom40"/>
</dbReference>
<comment type="caution">
    <text evidence="12">The sequence shown here is derived from an EMBL/GenBank/DDBJ whole genome shotgun (WGS) entry which is preliminary data.</text>
</comment>
<dbReference type="SMART" id="SM00317">
    <property type="entry name" value="SET"/>
    <property type="match status" value="1"/>
</dbReference>
<dbReference type="PROSITE" id="PS50280">
    <property type="entry name" value="SET"/>
    <property type="match status" value="1"/>
</dbReference>
<dbReference type="GO" id="GO:0030150">
    <property type="term" value="P:protein import into mitochondrial matrix"/>
    <property type="evidence" value="ECO:0007669"/>
    <property type="project" value="InterPro"/>
</dbReference>
<feature type="region of interest" description="Disordered" evidence="10">
    <location>
        <begin position="31"/>
        <end position="56"/>
    </location>
</feature>